<dbReference type="EMBL" id="JACCBU010000001">
    <property type="protein sequence ID" value="NYE72626.1"/>
    <property type="molecule type" value="Genomic_DNA"/>
</dbReference>
<feature type="compositionally biased region" description="Basic and acidic residues" evidence="1">
    <location>
        <begin position="255"/>
        <end position="265"/>
    </location>
</feature>
<accession>A0A7Y9I957</accession>
<dbReference type="SUPFAM" id="SSF82171">
    <property type="entry name" value="DPP6 N-terminal domain-like"/>
    <property type="match status" value="1"/>
</dbReference>
<dbReference type="InterPro" id="IPR015943">
    <property type="entry name" value="WD40/YVTN_repeat-like_dom_sf"/>
</dbReference>
<organism evidence="2 3">
    <name type="scientific">Microlunatus parietis</name>
    <dbReference type="NCBI Taxonomy" id="682979"/>
    <lineage>
        <taxon>Bacteria</taxon>
        <taxon>Bacillati</taxon>
        <taxon>Actinomycetota</taxon>
        <taxon>Actinomycetes</taxon>
        <taxon>Propionibacteriales</taxon>
        <taxon>Propionibacteriaceae</taxon>
        <taxon>Microlunatus</taxon>
    </lineage>
</organism>
<sequence length="277" mass="28914">MLTPETAGHRDLLTVSRLIRGEVRSASVAASNSVTAPPEVLALSPGGRIAYVLERLGGRSPGDTLASQLPAGRTLTAIDLTDPAAPKIIGGTAVASTPEALAVNPDGRTVALVANDSERSVLQLLPVGADGRPGSPRTYDLAGLGLTDPAGGDLVTQVQWHPSGRYLAINVTDQNRVGFFEVERDGDVVPWGAPVITGTDPFVGRFTPDGRHYLTANWGRDLEAPDIEGRLPDVPSTVQAIKLAAPGDPRARHRPGPEADTDRSSEGLAISPDGRLV</sequence>
<dbReference type="Gene3D" id="2.130.10.10">
    <property type="entry name" value="YVTN repeat-like/Quinoprotein amine dehydrogenase"/>
    <property type="match status" value="2"/>
</dbReference>
<evidence type="ECO:0000313" key="2">
    <source>
        <dbReference type="EMBL" id="NYE72626.1"/>
    </source>
</evidence>
<protein>
    <recommendedName>
        <fullName evidence="4">Lactonase, 7-bladed beta-propeller</fullName>
    </recommendedName>
</protein>
<evidence type="ECO:0008006" key="4">
    <source>
        <dbReference type="Google" id="ProtNLM"/>
    </source>
</evidence>
<evidence type="ECO:0000256" key="1">
    <source>
        <dbReference type="SAM" id="MobiDB-lite"/>
    </source>
</evidence>
<dbReference type="RefSeq" id="WP_179753561.1">
    <property type="nucleotide sequence ID" value="NZ_JACCBU010000001.1"/>
</dbReference>
<dbReference type="Proteomes" id="UP000569914">
    <property type="component" value="Unassembled WGS sequence"/>
</dbReference>
<feature type="region of interest" description="Disordered" evidence="1">
    <location>
        <begin position="244"/>
        <end position="277"/>
    </location>
</feature>
<name>A0A7Y9I957_9ACTN</name>
<reference evidence="2 3" key="1">
    <citation type="submission" date="2020-07" db="EMBL/GenBank/DDBJ databases">
        <title>Sequencing the genomes of 1000 actinobacteria strains.</title>
        <authorList>
            <person name="Klenk H.-P."/>
        </authorList>
    </citation>
    <scope>NUCLEOTIDE SEQUENCE [LARGE SCALE GENOMIC DNA]</scope>
    <source>
        <strain evidence="2 3">DSM 22083</strain>
    </source>
</reference>
<keyword evidence="3" id="KW-1185">Reference proteome</keyword>
<proteinExistence type="predicted"/>
<gene>
    <name evidence="2" type="ORF">BKA15_003955</name>
</gene>
<evidence type="ECO:0000313" key="3">
    <source>
        <dbReference type="Proteomes" id="UP000569914"/>
    </source>
</evidence>
<dbReference type="AlphaFoldDB" id="A0A7Y9I957"/>
<comment type="caution">
    <text evidence="2">The sequence shown here is derived from an EMBL/GenBank/DDBJ whole genome shotgun (WGS) entry which is preliminary data.</text>
</comment>